<feature type="non-terminal residue" evidence="2">
    <location>
        <position position="112"/>
    </location>
</feature>
<accession>A0A0A0AIM7</accession>
<dbReference type="AlphaFoldDB" id="A0A0A0AIM7"/>
<gene>
    <name evidence="2" type="ORF">N301_14099</name>
</gene>
<evidence type="ECO:0000313" key="3">
    <source>
        <dbReference type="Proteomes" id="UP000053858"/>
    </source>
</evidence>
<feature type="compositionally biased region" description="Polar residues" evidence="1">
    <location>
        <begin position="29"/>
        <end position="43"/>
    </location>
</feature>
<dbReference type="EMBL" id="KL871735">
    <property type="protein sequence ID" value="KGL92885.1"/>
    <property type="molecule type" value="Genomic_DNA"/>
</dbReference>
<name>A0A0A0AIM7_CHAVO</name>
<dbReference type="Proteomes" id="UP000053858">
    <property type="component" value="Unassembled WGS sequence"/>
</dbReference>
<feature type="region of interest" description="Disordered" evidence="1">
    <location>
        <begin position="29"/>
        <end position="64"/>
    </location>
</feature>
<protein>
    <submittedName>
        <fullName evidence="2">Uncharacterized protein</fullName>
    </submittedName>
</protein>
<keyword evidence="3" id="KW-1185">Reference proteome</keyword>
<organism evidence="2 3">
    <name type="scientific">Charadrius vociferus</name>
    <name type="common">Killdeer</name>
    <name type="synonym">Aegialitis vocifera</name>
    <dbReference type="NCBI Taxonomy" id="50402"/>
    <lineage>
        <taxon>Eukaryota</taxon>
        <taxon>Metazoa</taxon>
        <taxon>Chordata</taxon>
        <taxon>Craniata</taxon>
        <taxon>Vertebrata</taxon>
        <taxon>Euteleostomi</taxon>
        <taxon>Archelosauria</taxon>
        <taxon>Archosauria</taxon>
        <taxon>Dinosauria</taxon>
        <taxon>Saurischia</taxon>
        <taxon>Theropoda</taxon>
        <taxon>Coelurosauria</taxon>
        <taxon>Aves</taxon>
        <taxon>Neognathae</taxon>
        <taxon>Neoaves</taxon>
        <taxon>Charadriiformes</taxon>
        <taxon>Charadriidae</taxon>
        <taxon>Charadrius</taxon>
    </lineage>
</organism>
<reference evidence="3" key="1">
    <citation type="journal article" date="2014" name="Science">
        <title>Comparative genomics reveals insights into avian genome evolution and adaptation.</title>
        <authorList>
            <consortium name="Avian Genome Consortium"/>
            <person name="Zhang G."/>
            <person name="Li C."/>
            <person name="Li Q."/>
            <person name="Li B."/>
            <person name="Larkin D.M."/>
            <person name="Lee C."/>
            <person name="Storz J.F."/>
            <person name="Antunes A."/>
            <person name="Greenwold M.J."/>
            <person name="Meredith R.W."/>
            <person name="Odeen A."/>
            <person name="Cui J."/>
            <person name="Zhou Q."/>
            <person name="Xu L."/>
            <person name="Pan H."/>
            <person name="Wang Z."/>
            <person name="Jin L."/>
            <person name="Zhang P."/>
            <person name="Hu H."/>
            <person name="Yang W."/>
            <person name="Hu J."/>
            <person name="Xiao J."/>
            <person name="Yang Z."/>
            <person name="Liu Y."/>
            <person name="Xie Q."/>
            <person name="Yu H."/>
            <person name="Lian J."/>
            <person name="Wen P."/>
            <person name="Zhang F."/>
            <person name="Li H."/>
            <person name="Zeng Y."/>
            <person name="Xiong Z."/>
            <person name="Liu S."/>
            <person name="Zhou L."/>
            <person name="Huang Z."/>
            <person name="An N."/>
            <person name="Wang J."/>
            <person name="Zheng Q."/>
            <person name="Xiong Y."/>
            <person name="Wang G."/>
            <person name="Wang B."/>
            <person name="Wang J."/>
            <person name="Fan Y."/>
            <person name="da Fonseca R.R."/>
            <person name="Alfaro-Nunez A."/>
            <person name="Schubert M."/>
            <person name="Orlando L."/>
            <person name="Mourier T."/>
            <person name="Howard J.T."/>
            <person name="Ganapathy G."/>
            <person name="Pfenning A."/>
            <person name="Whitney O."/>
            <person name="Rivas M.V."/>
            <person name="Hara E."/>
            <person name="Smith J."/>
            <person name="Farre M."/>
            <person name="Narayan J."/>
            <person name="Slavov G."/>
            <person name="Romanov M.N."/>
            <person name="Borges R."/>
            <person name="Machado J.P."/>
            <person name="Khan I."/>
            <person name="Springer M.S."/>
            <person name="Gatesy J."/>
            <person name="Hoffmann F.G."/>
            <person name="Opazo J.C."/>
            <person name="Hastad O."/>
            <person name="Sawyer R.H."/>
            <person name="Kim H."/>
            <person name="Kim K.W."/>
            <person name="Kim H.J."/>
            <person name="Cho S."/>
            <person name="Li N."/>
            <person name="Huang Y."/>
            <person name="Bruford M.W."/>
            <person name="Zhan X."/>
            <person name="Dixon A."/>
            <person name="Bertelsen M.F."/>
            <person name="Derryberry E."/>
            <person name="Warren W."/>
            <person name="Wilson R.K."/>
            <person name="Li S."/>
            <person name="Ray D.A."/>
            <person name="Green R.E."/>
            <person name="O'Brien S.J."/>
            <person name="Griffin D."/>
            <person name="Johnson W.E."/>
            <person name="Haussler D."/>
            <person name="Ryder O.A."/>
            <person name="Willerslev E."/>
            <person name="Graves G.R."/>
            <person name="Alstrom P."/>
            <person name="Fjeldsa J."/>
            <person name="Mindell D.P."/>
            <person name="Edwards S.V."/>
            <person name="Braun E.L."/>
            <person name="Rahbek C."/>
            <person name="Burt D.W."/>
            <person name="Houde P."/>
            <person name="Zhang Y."/>
            <person name="Yang H."/>
            <person name="Wang J."/>
            <person name="Jarvis E.D."/>
            <person name="Gilbert M.T."/>
            <person name="Wang J."/>
        </authorList>
    </citation>
    <scope>NUCLEOTIDE SEQUENCE [LARGE SCALE GENOMIC DNA]</scope>
</reference>
<feature type="non-terminal residue" evidence="2">
    <location>
        <position position="1"/>
    </location>
</feature>
<sequence>LCTLTNLPITSQLLLQYHPHHSFLTAEHFNSSEGAKQPETQQCLPVGAPPCQDTSGSNHGGNHPGPMGNTAGHFCCSADHEPSDVSAPRCGGGLENEACAADLAAWVGVSPP</sequence>
<evidence type="ECO:0000256" key="1">
    <source>
        <dbReference type="SAM" id="MobiDB-lite"/>
    </source>
</evidence>
<proteinExistence type="predicted"/>
<evidence type="ECO:0000313" key="2">
    <source>
        <dbReference type="EMBL" id="KGL92885.1"/>
    </source>
</evidence>